<evidence type="ECO:0000313" key="6">
    <source>
        <dbReference type="Proteomes" id="UP000181917"/>
    </source>
</evidence>
<dbReference type="Gene3D" id="3.40.50.300">
    <property type="entry name" value="P-loop containing nucleotide triphosphate hydrolases"/>
    <property type="match status" value="1"/>
</dbReference>
<evidence type="ECO:0000256" key="3">
    <source>
        <dbReference type="SAM" id="MobiDB-lite"/>
    </source>
</evidence>
<dbReference type="SMART" id="SM00421">
    <property type="entry name" value="HTH_LUXR"/>
    <property type="match status" value="1"/>
</dbReference>
<dbReference type="Pfam" id="PF00196">
    <property type="entry name" value="GerE"/>
    <property type="match status" value="1"/>
</dbReference>
<evidence type="ECO:0000259" key="4">
    <source>
        <dbReference type="PROSITE" id="PS50043"/>
    </source>
</evidence>
<keyword evidence="1" id="KW-0547">Nucleotide-binding</keyword>
<dbReference type="PROSITE" id="PS50043">
    <property type="entry name" value="HTH_LUXR_2"/>
    <property type="match status" value="1"/>
</dbReference>
<name>A0A1H1D296_9MICC</name>
<sequence length="947" mass="101296">MGQTRLFGRDRELAQWQTLADTVASGRNTELTVSGPAGIGKTSLLDEICRDAQARDWKVLRARGDARRQLPGAMLWQWFAPLAQRLPADAPPFDGQGALLHKFLTTTGGPAQSDALSYSASWVLRSRSQDRPVIAVVDDAQWLDELSLGALLDIGSLLIDVPVLLLRGVRTGPGAEHPEGIDTSALLEGDRTSDREPHVPSSVPLHWQLEPLSQKAIENWILERQESNVQVNAARVQAASGGVPFFIHELLERDQPLARPAEASPNEAAVLRGRLHRLDALDRNVLGAVVVLGEDASAARLKAMLELRTAELNESLARLEEERFLASVKPRPAIQHALVAEALLADLGVEEVSALHRNAAGVLMAESAQPALIANYLLETLPDGDEDGARILLAAAAQARRQGAYALAAQLADRALQESTLPDRLRQELLIEATYAHQGAGDSQTAVRLAEDALELTEGTVRRVELLVGHAEVLYDMNEVERAADCFGKALKELENDPGDHVDLRRRVIALASGAGFQQLQIAAQYSTELAGILSRDPSEDGPGDRLLLAQEALRLTISGADAALSGKLAVRSYAGGLILAENGAESSIINFLTGALNGAERDAEALALLDAAIAEARAKSSLMAHATLAYCRGAIHLNRGRLRLAQVDLEASMRAADAGWRTYIEVAAFVLASVYVARDDLEAADALLAKVPLEEKRVPLVQAMALQLHGTVLAAHGDHKSALEHFTAAMDLAVGLGPTLSAWTRSAVESAVRLGQKEYAAAVAEEALDKVRAFGAPRLTGMTLRVAALAQPPETAVLMLREAIGLLEANEGRYDQALALADLAEICLAGEDADTLSAHRQEALAAGRKALVLGNRIGAASVARRMTELLAAHDARLPLIAENKADRLTAAESRVCSLAAKGMTNRQIAAELFITIKAVEWHLSRSFSKLGISSRKALAGLVDARD</sequence>
<feature type="domain" description="HTH luxR-type" evidence="4">
    <location>
        <begin position="882"/>
        <end position="947"/>
    </location>
</feature>
<dbReference type="InterPro" id="IPR011990">
    <property type="entry name" value="TPR-like_helical_dom_sf"/>
</dbReference>
<dbReference type="Pfam" id="PF13191">
    <property type="entry name" value="AAA_16"/>
    <property type="match status" value="1"/>
</dbReference>
<evidence type="ECO:0000256" key="2">
    <source>
        <dbReference type="ARBA" id="ARBA00022840"/>
    </source>
</evidence>
<dbReference type="SUPFAM" id="SSF48452">
    <property type="entry name" value="TPR-like"/>
    <property type="match status" value="1"/>
</dbReference>
<keyword evidence="2" id="KW-0067">ATP-binding</keyword>
<dbReference type="InterPro" id="IPR016032">
    <property type="entry name" value="Sig_transdc_resp-reg_C-effctor"/>
</dbReference>
<dbReference type="PANTHER" id="PTHR16305">
    <property type="entry name" value="TESTICULAR SOLUBLE ADENYLYL CYCLASE"/>
    <property type="match status" value="1"/>
</dbReference>
<dbReference type="InterPro" id="IPR036388">
    <property type="entry name" value="WH-like_DNA-bd_sf"/>
</dbReference>
<dbReference type="KEGG" id="acry:AC20117_06290"/>
<dbReference type="AlphaFoldDB" id="A0A1H1D296"/>
<dbReference type="InterPro" id="IPR000792">
    <property type="entry name" value="Tscrpt_reg_LuxR_C"/>
</dbReference>
<dbReference type="PRINTS" id="PR00038">
    <property type="entry name" value="HTHLUXR"/>
</dbReference>
<organism evidence="5 6">
    <name type="scientific">Crystallibacter crystallopoietes</name>
    <dbReference type="NCBI Taxonomy" id="37928"/>
    <lineage>
        <taxon>Bacteria</taxon>
        <taxon>Bacillati</taxon>
        <taxon>Actinomycetota</taxon>
        <taxon>Actinomycetes</taxon>
        <taxon>Micrococcales</taxon>
        <taxon>Micrococcaceae</taxon>
        <taxon>Crystallibacter</taxon>
    </lineage>
</organism>
<dbReference type="CDD" id="cd06170">
    <property type="entry name" value="LuxR_C_like"/>
    <property type="match status" value="1"/>
</dbReference>
<dbReference type="EMBL" id="FNKH01000002">
    <property type="protein sequence ID" value="SDQ70574.1"/>
    <property type="molecule type" value="Genomic_DNA"/>
</dbReference>
<proteinExistence type="predicted"/>
<dbReference type="PANTHER" id="PTHR16305:SF35">
    <property type="entry name" value="TRANSCRIPTIONAL ACTIVATOR DOMAIN"/>
    <property type="match status" value="1"/>
</dbReference>
<dbReference type="Gene3D" id="1.10.10.10">
    <property type="entry name" value="Winged helix-like DNA-binding domain superfamily/Winged helix DNA-binding domain"/>
    <property type="match status" value="1"/>
</dbReference>
<feature type="region of interest" description="Disordered" evidence="3">
    <location>
        <begin position="172"/>
        <end position="202"/>
    </location>
</feature>
<evidence type="ECO:0000256" key="1">
    <source>
        <dbReference type="ARBA" id="ARBA00022741"/>
    </source>
</evidence>
<dbReference type="Gene3D" id="1.25.40.10">
    <property type="entry name" value="Tetratricopeptide repeat domain"/>
    <property type="match status" value="1"/>
</dbReference>
<reference evidence="5 6" key="1">
    <citation type="submission" date="2016-10" db="EMBL/GenBank/DDBJ databases">
        <authorList>
            <person name="de Groot N.N."/>
        </authorList>
    </citation>
    <scope>NUCLEOTIDE SEQUENCE [LARGE SCALE GENOMIC DNA]</scope>
    <source>
        <strain evidence="5 6">DSM 20117</strain>
    </source>
</reference>
<keyword evidence="6" id="KW-1185">Reference proteome</keyword>
<dbReference type="GO" id="GO:0003677">
    <property type="term" value="F:DNA binding"/>
    <property type="evidence" value="ECO:0007669"/>
    <property type="project" value="InterPro"/>
</dbReference>
<dbReference type="GO" id="GO:0004016">
    <property type="term" value="F:adenylate cyclase activity"/>
    <property type="evidence" value="ECO:0007669"/>
    <property type="project" value="TreeGrafter"/>
</dbReference>
<gene>
    <name evidence="5" type="ORF">SAMN04489742_2223</name>
</gene>
<protein>
    <submittedName>
        <fullName evidence="5">Predicted ATPase</fullName>
    </submittedName>
</protein>
<dbReference type="GO" id="GO:0006355">
    <property type="term" value="P:regulation of DNA-templated transcription"/>
    <property type="evidence" value="ECO:0007669"/>
    <property type="project" value="InterPro"/>
</dbReference>
<dbReference type="GO" id="GO:0005524">
    <property type="term" value="F:ATP binding"/>
    <property type="evidence" value="ECO:0007669"/>
    <property type="project" value="UniProtKB-KW"/>
</dbReference>
<dbReference type="STRING" id="37928.SAMN04489742_2223"/>
<feature type="compositionally biased region" description="Basic and acidic residues" evidence="3">
    <location>
        <begin position="188"/>
        <end position="198"/>
    </location>
</feature>
<dbReference type="InterPro" id="IPR027417">
    <property type="entry name" value="P-loop_NTPase"/>
</dbReference>
<dbReference type="SUPFAM" id="SSF46894">
    <property type="entry name" value="C-terminal effector domain of the bipartite response regulators"/>
    <property type="match status" value="1"/>
</dbReference>
<evidence type="ECO:0000313" key="5">
    <source>
        <dbReference type="EMBL" id="SDQ70574.1"/>
    </source>
</evidence>
<dbReference type="InterPro" id="IPR041664">
    <property type="entry name" value="AAA_16"/>
</dbReference>
<dbReference type="Proteomes" id="UP000181917">
    <property type="component" value="Unassembled WGS sequence"/>
</dbReference>
<dbReference type="GO" id="GO:0005737">
    <property type="term" value="C:cytoplasm"/>
    <property type="evidence" value="ECO:0007669"/>
    <property type="project" value="TreeGrafter"/>
</dbReference>
<accession>A0A1H1D296</accession>
<dbReference type="SUPFAM" id="SSF52540">
    <property type="entry name" value="P-loop containing nucleoside triphosphate hydrolases"/>
    <property type="match status" value="1"/>
</dbReference>